<dbReference type="GO" id="GO:0016987">
    <property type="term" value="F:sigma factor activity"/>
    <property type="evidence" value="ECO:0007669"/>
    <property type="project" value="UniProtKB-KW"/>
</dbReference>
<dbReference type="InterPro" id="IPR013325">
    <property type="entry name" value="RNA_pol_sigma_r2"/>
</dbReference>
<dbReference type="OrthoDB" id="9804285at2"/>
<dbReference type="InterPro" id="IPR007627">
    <property type="entry name" value="RNA_pol_sigma70_r2"/>
</dbReference>
<proteinExistence type="predicted"/>
<dbReference type="NCBIfam" id="TIGR02980">
    <property type="entry name" value="SigBFG"/>
    <property type="match status" value="1"/>
</dbReference>
<dbReference type="GO" id="GO:0003677">
    <property type="term" value="F:DNA binding"/>
    <property type="evidence" value="ECO:0007669"/>
    <property type="project" value="UniProtKB-KW"/>
</dbReference>
<keyword evidence="1" id="KW-0805">Transcription regulation</keyword>
<dbReference type="Gene3D" id="1.20.120.1810">
    <property type="match status" value="1"/>
</dbReference>
<dbReference type="InterPro" id="IPR013324">
    <property type="entry name" value="RNA_pol_sigma_r3/r4-like"/>
</dbReference>
<comment type="caution">
    <text evidence="8">The sequence shown here is derived from an EMBL/GenBank/DDBJ whole genome shotgun (WGS) entry which is preliminary data.</text>
</comment>
<dbReference type="EMBL" id="QNRE01000002">
    <property type="protein sequence ID" value="RBO94493.1"/>
    <property type="molecule type" value="Genomic_DNA"/>
</dbReference>
<evidence type="ECO:0000259" key="7">
    <source>
        <dbReference type="Pfam" id="PF04545"/>
    </source>
</evidence>
<dbReference type="Pfam" id="PF04545">
    <property type="entry name" value="Sigma70_r4"/>
    <property type="match status" value="1"/>
</dbReference>
<dbReference type="GO" id="GO:0006352">
    <property type="term" value="P:DNA-templated transcription initiation"/>
    <property type="evidence" value="ECO:0007669"/>
    <property type="project" value="InterPro"/>
</dbReference>
<evidence type="ECO:0000256" key="3">
    <source>
        <dbReference type="ARBA" id="ARBA00023125"/>
    </source>
</evidence>
<dbReference type="InterPro" id="IPR007630">
    <property type="entry name" value="RNA_pol_sigma70_r4"/>
</dbReference>
<dbReference type="SUPFAM" id="SSF88659">
    <property type="entry name" value="Sigma3 and sigma4 domains of RNA polymerase sigma factors"/>
    <property type="match status" value="2"/>
</dbReference>
<dbReference type="AlphaFoldDB" id="A0A366DWN0"/>
<keyword evidence="9" id="KW-1185">Reference proteome</keyword>
<protein>
    <submittedName>
        <fullName evidence="8">RNA polymerase sigma-B factor</fullName>
    </submittedName>
</protein>
<evidence type="ECO:0000259" key="6">
    <source>
        <dbReference type="Pfam" id="PF04542"/>
    </source>
</evidence>
<dbReference type="SUPFAM" id="SSF88946">
    <property type="entry name" value="Sigma2 domain of RNA polymerase sigma factors"/>
    <property type="match status" value="1"/>
</dbReference>
<dbReference type="Pfam" id="PF04542">
    <property type="entry name" value="Sigma70_r2"/>
    <property type="match status" value="1"/>
</dbReference>
<keyword evidence="3" id="KW-0238">DNA-binding</keyword>
<gene>
    <name evidence="8" type="ORF">DFR74_102916</name>
</gene>
<evidence type="ECO:0000256" key="4">
    <source>
        <dbReference type="ARBA" id="ARBA00023163"/>
    </source>
</evidence>
<dbReference type="InterPro" id="IPR014322">
    <property type="entry name" value="RNA_pol_sigma-B/F/G"/>
</dbReference>
<name>A0A366DWN0_9NOCA</name>
<evidence type="ECO:0000313" key="8">
    <source>
        <dbReference type="EMBL" id="RBO94493.1"/>
    </source>
</evidence>
<evidence type="ECO:0000259" key="5">
    <source>
        <dbReference type="Pfam" id="PF04539"/>
    </source>
</evidence>
<feature type="domain" description="RNA polymerase sigma-70 region 4" evidence="7">
    <location>
        <begin position="215"/>
        <end position="263"/>
    </location>
</feature>
<dbReference type="NCBIfam" id="TIGR02937">
    <property type="entry name" value="sigma70-ECF"/>
    <property type="match status" value="1"/>
</dbReference>
<reference evidence="8 9" key="1">
    <citation type="submission" date="2018-06" db="EMBL/GenBank/DDBJ databases">
        <title>Genomic Encyclopedia of Type Strains, Phase IV (KMG-IV): sequencing the most valuable type-strain genomes for metagenomic binning, comparative biology and taxonomic classification.</title>
        <authorList>
            <person name="Goeker M."/>
        </authorList>
    </citation>
    <scope>NUCLEOTIDE SEQUENCE [LARGE SCALE GENOMIC DNA]</scope>
    <source>
        <strain evidence="8 9">DSM 44599</strain>
    </source>
</reference>
<dbReference type="InterPro" id="IPR000943">
    <property type="entry name" value="RNA_pol_sigma70"/>
</dbReference>
<keyword evidence="2" id="KW-0731">Sigma factor</keyword>
<feature type="domain" description="RNA polymerase sigma-70 region 3" evidence="5">
    <location>
        <begin position="133"/>
        <end position="183"/>
    </location>
</feature>
<dbReference type="Gene3D" id="1.20.140.160">
    <property type="match status" value="1"/>
</dbReference>
<sequence length="269" mass="30267">MVLAIAEHRPKAGRDSYDDIEPWLAKLAALEHDDPARATLREDIVRRCLPLADHIARRFTGRGEHYDDLHQIASVGLVLAVDRFDPDRGCSFLAFAIPTIMGEVRRHFRDHTWAVRVPRRVKELQLTIGPTVEALSQRLGRTPSAYEIAIELDVDFAEVTQALLAGNAYRTNSLDTVPQDDDAGASTPASRVMAALGTEDAHYELTEDALAVLPLLDELPERERHILYARFFRNRTQSQIAEELGVSQMQISRILSRTLTALRDRALRD</sequence>
<dbReference type="RefSeq" id="WP_067513611.1">
    <property type="nucleotide sequence ID" value="NZ_CP107943.1"/>
</dbReference>
<dbReference type="InterPro" id="IPR014284">
    <property type="entry name" value="RNA_pol_sigma-70_dom"/>
</dbReference>
<dbReference type="STRING" id="1210090.GCA_001613185_06053"/>
<dbReference type="CDD" id="cd06171">
    <property type="entry name" value="Sigma70_r4"/>
    <property type="match status" value="1"/>
</dbReference>
<dbReference type="Proteomes" id="UP000252586">
    <property type="component" value="Unassembled WGS sequence"/>
</dbReference>
<evidence type="ECO:0000256" key="2">
    <source>
        <dbReference type="ARBA" id="ARBA00023082"/>
    </source>
</evidence>
<dbReference type="PANTHER" id="PTHR30385:SF4">
    <property type="entry name" value="RNA POLYMERASE SIGMA-E FACTOR"/>
    <property type="match status" value="1"/>
</dbReference>
<evidence type="ECO:0000313" key="9">
    <source>
        <dbReference type="Proteomes" id="UP000252586"/>
    </source>
</evidence>
<dbReference type="Pfam" id="PF04539">
    <property type="entry name" value="Sigma70_r3"/>
    <property type="match status" value="1"/>
</dbReference>
<feature type="domain" description="RNA polymerase sigma-70 region 2" evidence="6">
    <location>
        <begin position="44"/>
        <end position="113"/>
    </location>
</feature>
<accession>A0A366DWN0</accession>
<dbReference type="InterPro" id="IPR007624">
    <property type="entry name" value="RNA_pol_sigma70_r3"/>
</dbReference>
<dbReference type="PRINTS" id="PR00046">
    <property type="entry name" value="SIGMA70FCT"/>
</dbReference>
<organism evidence="8 9">
    <name type="scientific">Nocardia puris</name>
    <dbReference type="NCBI Taxonomy" id="208602"/>
    <lineage>
        <taxon>Bacteria</taxon>
        <taxon>Bacillati</taxon>
        <taxon>Actinomycetota</taxon>
        <taxon>Actinomycetes</taxon>
        <taxon>Mycobacteriales</taxon>
        <taxon>Nocardiaceae</taxon>
        <taxon>Nocardia</taxon>
    </lineage>
</organism>
<evidence type="ECO:0000256" key="1">
    <source>
        <dbReference type="ARBA" id="ARBA00023015"/>
    </source>
</evidence>
<keyword evidence="4" id="KW-0804">Transcription</keyword>
<dbReference type="PANTHER" id="PTHR30385">
    <property type="entry name" value="SIGMA FACTOR F FLAGELLAR"/>
    <property type="match status" value="1"/>
</dbReference>